<proteinExistence type="inferred from homology"/>
<dbReference type="InterPro" id="IPR008145">
    <property type="entry name" value="GK/Ca_channel_bsu"/>
</dbReference>
<evidence type="ECO:0000256" key="4">
    <source>
        <dbReference type="ARBA" id="ARBA00012961"/>
    </source>
</evidence>
<dbReference type="AlphaFoldDB" id="A0A4R9LZM8"/>
<gene>
    <name evidence="13" type="primary">gmk</name>
    <name evidence="15" type="ORF">EHS15_09905</name>
</gene>
<dbReference type="PANTHER" id="PTHR23117:SF13">
    <property type="entry name" value="GUANYLATE KINASE"/>
    <property type="match status" value="1"/>
</dbReference>
<comment type="subcellular location">
    <subcellularLocation>
        <location evidence="2 13">Cytoplasm</location>
    </subcellularLocation>
</comment>
<dbReference type="GO" id="GO:0005829">
    <property type="term" value="C:cytosol"/>
    <property type="evidence" value="ECO:0007669"/>
    <property type="project" value="TreeGrafter"/>
</dbReference>
<dbReference type="SUPFAM" id="SSF52540">
    <property type="entry name" value="P-loop containing nucleoside triphosphate hydrolases"/>
    <property type="match status" value="1"/>
</dbReference>
<evidence type="ECO:0000256" key="12">
    <source>
        <dbReference type="ARBA" id="ARBA00048594"/>
    </source>
</evidence>
<evidence type="ECO:0000259" key="14">
    <source>
        <dbReference type="PROSITE" id="PS50052"/>
    </source>
</evidence>
<evidence type="ECO:0000256" key="10">
    <source>
        <dbReference type="ARBA" id="ARBA00022840"/>
    </source>
</evidence>
<dbReference type="Gene3D" id="3.40.50.300">
    <property type="entry name" value="P-loop containing nucleotide triphosphate hydrolases"/>
    <property type="match status" value="1"/>
</dbReference>
<evidence type="ECO:0000256" key="13">
    <source>
        <dbReference type="HAMAP-Rule" id="MF_00328"/>
    </source>
</evidence>
<keyword evidence="10 13" id="KW-0067">ATP-binding</keyword>
<dbReference type="NCBIfam" id="TIGR03263">
    <property type="entry name" value="guanyl_kin"/>
    <property type="match status" value="1"/>
</dbReference>
<dbReference type="PROSITE" id="PS50052">
    <property type="entry name" value="GUANYLATE_KINASE_2"/>
    <property type="match status" value="1"/>
</dbReference>
<dbReference type="EC" id="2.7.4.8" evidence="4 13"/>
<evidence type="ECO:0000256" key="3">
    <source>
        <dbReference type="ARBA" id="ARBA00005790"/>
    </source>
</evidence>
<keyword evidence="7 13" id="KW-0808">Transferase</keyword>
<keyword evidence="8 13" id="KW-0547">Nucleotide-binding</keyword>
<name>A0A4R9LZM8_9LEPT</name>
<dbReference type="CDD" id="cd00071">
    <property type="entry name" value="GMPK"/>
    <property type="match status" value="1"/>
</dbReference>
<dbReference type="SMART" id="SM00072">
    <property type="entry name" value="GuKc"/>
    <property type="match status" value="1"/>
</dbReference>
<dbReference type="PROSITE" id="PS00856">
    <property type="entry name" value="GUANYLATE_KINASE_1"/>
    <property type="match status" value="1"/>
</dbReference>
<comment type="caution">
    <text evidence="15">The sequence shown here is derived from an EMBL/GenBank/DDBJ whole genome shotgun (WGS) entry which is preliminary data.</text>
</comment>
<evidence type="ECO:0000313" key="15">
    <source>
        <dbReference type="EMBL" id="TGN19222.1"/>
    </source>
</evidence>
<feature type="domain" description="Guanylate kinase-like" evidence="14">
    <location>
        <begin position="7"/>
        <end position="185"/>
    </location>
</feature>
<dbReference type="InterPro" id="IPR017665">
    <property type="entry name" value="Guanylate_kinase"/>
</dbReference>
<dbReference type="HAMAP" id="MF_00328">
    <property type="entry name" value="Guanylate_kinase"/>
    <property type="match status" value="1"/>
</dbReference>
<evidence type="ECO:0000256" key="11">
    <source>
        <dbReference type="ARBA" id="ARBA00030128"/>
    </source>
</evidence>
<dbReference type="OrthoDB" id="9808150at2"/>
<dbReference type="InterPro" id="IPR008144">
    <property type="entry name" value="Guanylate_kin-like_dom"/>
</dbReference>
<comment type="catalytic activity">
    <reaction evidence="12 13">
        <text>GMP + ATP = GDP + ADP</text>
        <dbReference type="Rhea" id="RHEA:20780"/>
        <dbReference type="ChEBI" id="CHEBI:30616"/>
        <dbReference type="ChEBI" id="CHEBI:58115"/>
        <dbReference type="ChEBI" id="CHEBI:58189"/>
        <dbReference type="ChEBI" id="CHEBI:456216"/>
        <dbReference type="EC" id="2.7.4.8"/>
    </reaction>
</comment>
<evidence type="ECO:0000256" key="1">
    <source>
        <dbReference type="ARBA" id="ARBA00003531"/>
    </source>
</evidence>
<evidence type="ECO:0000256" key="6">
    <source>
        <dbReference type="ARBA" id="ARBA00022490"/>
    </source>
</evidence>
<dbReference type="Gene3D" id="3.30.63.10">
    <property type="entry name" value="Guanylate Kinase phosphate binding domain"/>
    <property type="match status" value="1"/>
</dbReference>
<evidence type="ECO:0000256" key="5">
    <source>
        <dbReference type="ARBA" id="ARBA00016296"/>
    </source>
</evidence>
<accession>A0A4R9LZM8</accession>
<dbReference type="RefSeq" id="WP_135760407.1">
    <property type="nucleotide sequence ID" value="NZ_RQHW01000033.1"/>
</dbReference>
<dbReference type="Proteomes" id="UP000298058">
    <property type="component" value="Unassembled WGS sequence"/>
</dbReference>
<comment type="similarity">
    <text evidence="3 13">Belongs to the guanylate kinase family.</text>
</comment>
<keyword evidence="9 13" id="KW-0418">Kinase</keyword>
<dbReference type="InterPro" id="IPR020590">
    <property type="entry name" value="Guanylate_kinase_CS"/>
</dbReference>
<evidence type="ECO:0000256" key="9">
    <source>
        <dbReference type="ARBA" id="ARBA00022777"/>
    </source>
</evidence>
<keyword evidence="16" id="KW-1185">Reference proteome</keyword>
<evidence type="ECO:0000256" key="2">
    <source>
        <dbReference type="ARBA" id="ARBA00004496"/>
    </source>
</evidence>
<dbReference type="EMBL" id="RQHW01000033">
    <property type="protein sequence ID" value="TGN19222.1"/>
    <property type="molecule type" value="Genomic_DNA"/>
</dbReference>
<feature type="binding site" evidence="13">
    <location>
        <begin position="14"/>
        <end position="21"/>
    </location>
    <ligand>
        <name>ATP</name>
        <dbReference type="ChEBI" id="CHEBI:30616"/>
    </ligand>
</feature>
<keyword evidence="6 13" id="KW-0963">Cytoplasm</keyword>
<dbReference type="Pfam" id="PF00625">
    <property type="entry name" value="Guanylate_kin"/>
    <property type="match status" value="1"/>
</dbReference>
<dbReference type="FunFam" id="3.30.63.10:FF:000005">
    <property type="entry name" value="Guanylate kinase"/>
    <property type="match status" value="1"/>
</dbReference>
<protein>
    <recommendedName>
        <fullName evidence="5 13">Guanylate kinase</fullName>
        <ecNumber evidence="4 13">2.7.4.8</ecNumber>
    </recommendedName>
    <alternativeName>
        <fullName evidence="11 13">GMP kinase</fullName>
    </alternativeName>
</protein>
<organism evidence="15 16">
    <name type="scientific">Leptospira idonii</name>
    <dbReference type="NCBI Taxonomy" id="1193500"/>
    <lineage>
        <taxon>Bacteria</taxon>
        <taxon>Pseudomonadati</taxon>
        <taxon>Spirochaetota</taxon>
        <taxon>Spirochaetia</taxon>
        <taxon>Leptospirales</taxon>
        <taxon>Leptospiraceae</taxon>
        <taxon>Leptospira</taxon>
    </lineage>
</organism>
<dbReference type="GO" id="GO:0004385">
    <property type="term" value="F:GMP kinase activity"/>
    <property type="evidence" value="ECO:0007669"/>
    <property type="project" value="UniProtKB-UniRule"/>
</dbReference>
<evidence type="ECO:0000256" key="7">
    <source>
        <dbReference type="ARBA" id="ARBA00022679"/>
    </source>
</evidence>
<dbReference type="GO" id="GO:0005524">
    <property type="term" value="F:ATP binding"/>
    <property type="evidence" value="ECO:0007669"/>
    <property type="project" value="UniProtKB-UniRule"/>
</dbReference>
<evidence type="ECO:0000313" key="16">
    <source>
        <dbReference type="Proteomes" id="UP000298058"/>
    </source>
</evidence>
<reference evidence="15" key="1">
    <citation type="journal article" date="2019" name="PLoS Negl. Trop. Dis.">
        <title>Revisiting the worldwide diversity of Leptospira species in the environment.</title>
        <authorList>
            <person name="Vincent A.T."/>
            <person name="Schiettekatte O."/>
            <person name="Bourhy P."/>
            <person name="Veyrier F.J."/>
            <person name="Picardeau M."/>
        </authorList>
    </citation>
    <scope>NUCLEOTIDE SEQUENCE [LARGE SCALE GENOMIC DNA]</scope>
    <source>
        <strain evidence="15">201300427</strain>
    </source>
</reference>
<sequence>MTLSPVPNLYIISSVAGGGKSTIISQILKDHPDFYFSVSCTTRDPRPGDTVGKSYHFLTVEEFKKRIEEDDFYEWALVHGNYYGTPKSPILSALEQNKVVLLDIDVQGARIVKKLRPESVSIFIQPPSQEIWIERLIKRGTDSKQSIEKRIENGLSELEEAPSFDYVIVNDELTKAIKEVKAVIYSDFGSLSSSSKDLP</sequence>
<dbReference type="InterPro" id="IPR027417">
    <property type="entry name" value="P-loop_NTPase"/>
</dbReference>
<evidence type="ECO:0000256" key="8">
    <source>
        <dbReference type="ARBA" id="ARBA00022741"/>
    </source>
</evidence>
<dbReference type="PANTHER" id="PTHR23117">
    <property type="entry name" value="GUANYLATE KINASE-RELATED"/>
    <property type="match status" value="1"/>
</dbReference>
<comment type="function">
    <text evidence="1 13">Essential for recycling GMP and indirectly, cGMP.</text>
</comment>